<dbReference type="GO" id="GO:0006629">
    <property type="term" value="P:lipid metabolic process"/>
    <property type="evidence" value="ECO:0007669"/>
    <property type="project" value="UniProtKB-KW"/>
</dbReference>
<dbReference type="EMBL" id="FOBF01000008">
    <property type="protein sequence ID" value="SEM01012.1"/>
    <property type="molecule type" value="Genomic_DNA"/>
</dbReference>
<evidence type="ECO:0000259" key="6">
    <source>
        <dbReference type="Pfam" id="PF13649"/>
    </source>
</evidence>
<keyword evidence="8" id="KW-1185">Reference proteome</keyword>
<dbReference type="OrthoDB" id="474235at2"/>
<dbReference type="GO" id="GO:0032259">
    <property type="term" value="P:methylation"/>
    <property type="evidence" value="ECO:0007669"/>
    <property type="project" value="UniProtKB-KW"/>
</dbReference>
<comment type="similarity">
    <text evidence="1">Belongs to the CFA/CMAS family.</text>
</comment>
<protein>
    <submittedName>
        <fullName evidence="7">Methyltransferase domain-containing protein</fullName>
    </submittedName>
</protein>
<dbReference type="STRING" id="46177.SAMN05660976_03980"/>
<evidence type="ECO:0000256" key="4">
    <source>
        <dbReference type="ARBA" id="ARBA00022691"/>
    </source>
</evidence>
<sequence length="247" mass="27411">MSLRFHEIAESRHRILNPLTDEKLDLLGRICRIAPGSRQLDLACGKGELLCRWAADHGVTGVGVDISNVFLDGARTRAEHLGVADRVEFVEADAASHPVASDPYDIVSCLGATWIGGGLTGTLELMRRHLRQDGLLLVGDCYWTSPPPPEACESLDIPEDAFTSLAGTAQRFEEAGFELLDMVLADQNSWDRYVASQWWTISDWLRDNPSDPDAPAMRDFLSKARRSHLEYGRDYLGWGVFILRTAA</sequence>
<dbReference type="PANTHER" id="PTHR43667">
    <property type="entry name" value="CYCLOPROPANE-FATTY-ACYL-PHOSPHOLIPID SYNTHASE"/>
    <property type="match status" value="1"/>
</dbReference>
<organism evidence="7 8">
    <name type="scientific">Nonomuraea pusilla</name>
    <dbReference type="NCBI Taxonomy" id="46177"/>
    <lineage>
        <taxon>Bacteria</taxon>
        <taxon>Bacillati</taxon>
        <taxon>Actinomycetota</taxon>
        <taxon>Actinomycetes</taxon>
        <taxon>Streptosporangiales</taxon>
        <taxon>Streptosporangiaceae</taxon>
        <taxon>Nonomuraea</taxon>
    </lineage>
</organism>
<dbReference type="Pfam" id="PF13649">
    <property type="entry name" value="Methyltransf_25"/>
    <property type="match status" value="1"/>
</dbReference>
<dbReference type="Proteomes" id="UP000198953">
    <property type="component" value="Unassembled WGS sequence"/>
</dbReference>
<keyword evidence="3 7" id="KW-0808">Transferase</keyword>
<reference evidence="7 8" key="1">
    <citation type="submission" date="2016-10" db="EMBL/GenBank/DDBJ databases">
        <authorList>
            <person name="de Groot N.N."/>
        </authorList>
    </citation>
    <scope>NUCLEOTIDE SEQUENCE [LARGE SCALE GENOMIC DNA]</scope>
    <source>
        <strain evidence="7 8">DSM 43357</strain>
    </source>
</reference>
<keyword evidence="5" id="KW-0443">Lipid metabolism</keyword>
<evidence type="ECO:0000256" key="3">
    <source>
        <dbReference type="ARBA" id="ARBA00022679"/>
    </source>
</evidence>
<evidence type="ECO:0000313" key="7">
    <source>
        <dbReference type="EMBL" id="SEM01012.1"/>
    </source>
</evidence>
<dbReference type="PANTHER" id="PTHR43667:SF1">
    <property type="entry name" value="CYCLOPROPANE-FATTY-ACYL-PHOSPHOLIPID SYNTHASE"/>
    <property type="match status" value="1"/>
</dbReference>
<gene>
    <name evidence="7" type="ORF">SAMN05660976_03980</name>
</gene>
<dbReference type="RefSeq" id="WP_055500891.1">
    <property type="nucleotide sequence ID" value="NZ_BBZG01000001.1"/>
</dbReference>
<dbReference type="GO" id="GO:0008168">
    <property type="term" value="F:methyltransferase activity"/>
    <property type="evidence" value="ECO:0007669"/>
    <property type="project" value="UniProtKB-KW"/>
</dbReference>
<evidence type="ECO:0000256" key="1">
    <source>
        <dbReference type="ARBA" id="ARBA00010815"/>
    </source>
</evidence>
<evidence type="ECO:0000256" key="2">
    <source>
        <dbReference type="ARBA" id="ARBA00022603"/>
    </source>
</evidence>
<dbReference type="InterPro" id="IPR041698">
    <property type="entry name" value="Methyltransf_25"/>
</dbReference>
<dbReference type="InterPro" id="IPR050723">
    <property type="entry name" value="CFA/CMAS"/>
</dbReference>
<proteinExistence type="inferred from homology"/>
<name>A0A1H7UVL5_9ACTN</name>
<keyword evidence="4" id="KW-0949">S-adenosyl-L-methionine</keyword>
<evidence type="ECO:0000313" key="8">
    <source>
        <dbReference type="Proteomes" id="UP000198953"/>
    </source>
</evidence>
<dbReference type="InterPro" id="IPR029063">
    <property type="entry name" value="SAM-dependent_MTases_sf"/>
</dbReference>
<dbReference type="SUPFAM" id="SSF53335">
    <property type="entry name" value="S-adenosyl-L-methionine-dependent methyltransferases"/>
    <property type="match status" value="1"/>
</dbReference>
<keyword evidence="2 7" id="KW-0489">Methyltransferase</keyword>
<dbReference type="Gene3D" id="3.40.50.150">
    <property type="entry name" value="Vaccinia Virus protein VP39"/>
    <property type="match status" value="1"/>
</dbReference>
<evidence type="ECO:0000256" key="5">
    <source>
        <dbReference type="ARBA" id="ARBA00023098"/>
    </source>
</evidence>
<feature type="domain" description="Methyltransferase" evidence="6">
    <location>
        <begin position="40"/>
        <end position="134"/>
    </location>
</feature>
<accession>A0A1H7UVL5</accession>
<dbReference type="AlphaFoldDB" id="A0A1H7UVL5"/>
<dbReference type="CDD" id="cd02440">
    <property type="entry name" value="AdoMet_MTases"/>
    <property type="match status" value="1"/>
</dbReference>